<evidence type="ECO:0000259" key="14">
    <source>
        <dbReference type="PROSITE" id="PS51184"/>
    </source>
</evidence>
<comment type="caution">
    <text evidence="15">The sequence shown here is derived from an EMBL/GenBank/DDBJ whole genome shotgun (WGS) entry which is preliminary data.</text>
</comment>
<dbReference type="GO" id="GO:0071558">
    <property type="term" value="F:histone H3K27me2/H3K27me3 demethylase activity"/>
    <property type="evidence" value="ECO:0007669"/>
    <property type="project" value="TreeGrafter"/>
</dbReference>
<comment type="subcellular location">
    <subcellularLocation>
        <location evidence="2">Nucleus</location>
    </subcellularLocation>
</comment>
<feature type="repeat" description="TPR" evidence="12">
    <location>
        <begin position="232"/>
        <end position="265"/>
    </location>
</feature>
<dbReference type="Pfam" id="PF21322">
    <property type="entry name" value="KDM6_C-hel"/>
    <property type="match status" value="1"/>
</dbReference>
<dbReference type="InterPro" id="IPR003347">
    <property type="entry name" value="JmjC_dom"/>
</dbReference>
<evidence type="ECO:0000256" key="9">
    <source>
        <dbReference type="ARBA" id="ARBA00023004"/>
    </source>
</evidence>
<evidence type="ECO:0000256" key="8">
    <source>
        <dbReference type="ARBA" id="ARBA00023002"/>
    </source>
</evidence>
<name>A0A2J7QAK7_9NEOP</name>
<feature type="region of interest" description="Disordered" evidence="13">
    <location>
        <begin position="297"/>
        <end position="317"/>
    </location>
</feature>
<comment type="cofactor">
    <cofactor evidence="1">
        <name>Fe(2+)</name>
        <dbReference type="ChEBI" id="CHEBI:29033"/>
    </cofactor>
</comment>
<feature type="domain" description="JmjC" evidence="14">
    <location>
        <begin position="1083"/>
        <end position="1246"/>
    </location>
</feature>
<evidence type="ECO:0000256" key="3">
    <source>
        <dbReference type="ARBA" id="ARBA00022553"/>
    </source>
</evidence>
<feature type="compositionally biased region" description="Low complexity" evidence="13">
    <location>
        <begin position="776"/>
        <end position="789"/>
    </location>
</feature>
<evidence type="ECO:0000256" key="11">
    <source>
        <dbReference type="ARBA" id="ARBA00034483"/>
    </source>
</evidence>
<feature type="region of interest" description="Disordered" evidence="13">
    <location>
        <begin position="1019"/>
        <end position="1070"/>
    </location>
</feature>
<evidence type="ECO:0000256" key="13">
    <source>
        <dbReference type="SAM" id="MobiDB-lite"/>
    </source>
</evidence>
<gene>
    <name evidence="15" type="ORF">B7P43_G03832</name>
</gene>
<organism evidence="15 16">
    <name type="scientific">Cryptotermes secundus</name>
    <dbReference type="NCBI Taxonomy" id="105785"/>
    <lineage>
        <taxon>Eukaryota</taxon>
        <taxon>Metazoa</taxon>
        <taxon>Ecdysozoa</taxon>
        <taxon>Arthropoda</taxon>
        <taxon>Hexapoda</taxon>
        <taxon>Insecta</taxon>
        <taxon>Pterygota</taxon>
        <taxon>Neoptera</taxon>
        <taxon>Polyneoptera</taxon>
        <taxon>Dictyoptera</taxon>
        <taxon>Blattodea</taxon>
        <taxon>Blattoidea</taxon>
        <taxon>Termitoidae</taxon>
        <taxon>Kalotermitidae</taxon>
        <taxon>Cryptotermitinae</taxon>
        <taxon>Cryptotermes</taxon>
    </lineage>
</organism>
<keyword evidence="5" id="KW-0862">Zinc</keyword>
<feature type="compositionally biased region" description="Basic and acidic residues" evidence="13">
    <location>
        <begin position="815"/>
        <end position="824"/>
    </location>
</feature>
<feature type="compositionally biased region" description="Pro residues" evidence="13">
    <location>
        <begin position="890"/>
        <end position="899"/>
    </location>
</feature>
<sequence>MKTRYGVTHIMTHSFIPEPVSVIRTSFWSRAVPKTQCIYIVLPGPFCCLSSGLFQIFTELLKAVKAFQQVLYVDPGFSRANEVHLRLGLMFKVNNDFESALKHLQLSLIDASPSTFSKLEIRFHIAHLYEVQGKYKTAKENYEQLLKEKDLPTHLKADICRQLGWMYHCVESLGEKSQRESVAIHCLQKSIEADPKSGQSLYLLGRCFASIGKVHDAFIAYRNSVEKSEGNADTWCSIGVLYQQQNQPMDALQAYICAVQLDKSHTAAWTNLGILYESCNQPRDAYACYVNATRGGSSSPGGPVSPNNNSVNSNGGATLVATSTPGGRVPGGMNPNLGHRIKFLQSHLANPPMPSITSKRRQLPSIEEAWNLPISAEMSSRQQQQQQQQQQNSSIVQQRTTGPAFQKAYAQAGQQQFHNGLNGHHQVSPQGPPPPYPVHTVNQVTKRFKTGGEVIETSPPGARVPPPGTVQQRPAPPPFYMNQQQLQMLQYLQQQNSVSLAPQQQALLQQLQSQYRAMQQHQQMRLQQQQRVGVVQSQQQQQPSLTQYGTYQQQQSSVIKTYTMPQQTQGTVAPQTGFADTSVGYSAAATANTQQSPGMPYKSATVDHQLAYQQRSTTQHHQQPQYQYVGQTTTTGYTQISSTSTPSSSTPQPQEPVSYHHAFPPSSPSSKELPVSDQELQALLSQKDIATSLAEDLLKHFGSSSEDLDVKEEEAVTATQGIISSVSNQNSTNTLSSGPFSPSNLQDATINTTANSVITMNSAVSTTVENVHIKQSSSPSVVSSLTSPKPSDHQRIGTPTSTSLLSSSVTSSSPVHERRSDTPKLETSAVHRTAPIFRQDLKMDTSVLEVCEPPPEIEYSIDMDARAVLESCKGHGLNGVPSSSILSDKAPPPQPPEPPQQRLTREQLLPPTPSVYLENKKDAFSPQLQEFCLKHPIAVVRGLAAALKLDLGLFSTKTLVEANPDHSVEVRTQMQQTSDENWDPQLGRKVWACISHRSHTTIAKYAQYQASSFQESLKEEREKAAGIHNSNLSDSDSKDSTGNVVRRKSKGSSGGVGGLGGTGKPGPKMLRFGTNVDLSDERKWRPQLQELMKLPSFARVVSACNMLSHVGHVILGMNTVQLYMKVPGSRTPGHQENNNFCSININIGPGDCEWFAVPDAYWGVVYSLCERNNINYLHGSWWPSLEDLYEENIPVYRFLQRPGDLVWVNAGCVHWVQAVGWCNNIAWNVGPLTARQYQLAIERYEWNKLQSFKSIVPMVHLSWNLARNIKVSDPKLFELIKNCLLRTLRQCSLILEFVTAKGVEVRFHGRGKNEASHYCGQCEIEVFNILFIREQEKRHVVHCMDCARKQAPGLEGFVCLEEYRMEELCEVFDHFILQPVQSPGSSQVGSLIS</sequence>
<feature type="region of interest" description="Disordered" evidence="13">
    <location>
        <begin position="377"/>
        <end position="411"/>
    </location>
</feature>
<keyword evidence="3" id="KW-0597">Phosphoprotein</keyword>
<dbReference type="OrthoDB" id="418911at2759"/>
<proteinExistence type="inferred from homology"/>
<dbReference type="SMART" id="SM00028">
    <property type="entry name" value="TPR"/>
    <property type="match status" value="6"/>
</dbReference>
<dbReference type="PROSITE" id="PS50005">
    <property type="entry name" value="TPR"/>
    <property type="match status" value="1"/>
</dbReference>
<feature type="compositionally biased region" description="Low complexity" evidence="13">
    <location>
        <begin position="297"/>
        <end position="316"/>
    </location>
</feature>
<protein>
    <recommendedName>
        <fullName evidence="14">JmjC domain-containing protein</fullName>
    </recommendedName>
</protein>
<dbReference type="InterPro" id="IPR019734">
    <property type="entry name" value="TPR_rpt"/>
</dbReference>
<keyword evidence="10" id="KW-0539">Nucleus</keyword>
<dbReference type="EMBL" id="NEVH01016330">
    <property type="protein sequence ID" value="PNF25615.1"/>
    <property type="molecule type" value="Genomic_DNA"/>
</dbReference>
<dbReference type="Pfam" id="PF21326">
    <property type="entry name" value="KDM6_GATAL"/>
    <property type="match status" value="1"/>
</dbReference>
<keyword evidence="9" id="KW-0408">Iron</keyword>
<dbReference type="GO" id="GO:0031490">
    <property type="term" value="F:chromatin DNA binding"/>
    <property type="evidence" value="ECO:0007669"/>
    <property type="project" value="TreeGrafter"/>
</dbReference>
<dbReference type="PANTHER" id="PTHR14017">
    <property type="entry name" value="LYSINE-SPECIFIC DEMETHYLASE"/>
    <property type="match status" value="1"/>
</dbReference>
<keyword evidence="7" id="KW-0223">Dioxygenase</keyword>
<keyword evidence="8" id="KW-0560">Oxidoreductase</keyword>
<keyword evidence="12" id="KW-0802">TPR repeat</keyword>
<dbReference type="Proteomes" id="UP000235965">
    <property type="component" value="Unassembled WGS sequence"/>
</dbReference>
<evidence type="ECO:0000256" key="12">
    <source>
        <dbReference type="PROSITE-ProRule" id="PRU00339"/>
    </source>
</evidence>
<evidence type="ECO:0000256" key="7">
    <source>
        <dbReference type="ARBA" id="ARBA00022964"/>
    </source>
</evidence>
<dbReference type="InParanoid" id="A0A2J7QAK7"/>
<evidence type="ECO:0000313" key="15">
    <source>
        <dbReference type="EMBL" id="PNF25615.1"/>
    </source>
</evidence>
<dbReference type="InterPro" id="IPR046941">
    <property type="entry name" value="KDM6_GATAL_sf"/>
</dbReference>
<dbReference type="GO" id="GO:0010468">
    <property type="term" value="P:regulation of gene expression"/>
    <property type="evidence" value="ECO:0007669"/>
    <property type="project" value="TreeGrafter"/>
</dbReference>
<dbReference type="PANTHER" id="PTHR14017:SF1">
    <property type="entry name" value="LD02225P"/>
    <property type="match status" value="1"/>
</dbReference>
<feature type="region of interest" description="Disordered" evidence="13">
    <location>
        <begin position="879"/>
        <end position="907"/>
    </location>
</feature>
<dbReference type="InterPro" id="IPR051630">
    <property type="entry name" value="Corepressor-Demethylase"/>
</dbReference>
<evidence type="ECO:0000256" key="4">
    <source>
        <dbReference type="ARBA" id="ARBA00022723"/>
    </source>
</evidence>
<feature type="compositionally biased region" description="Low complexity" evidence="13">
    <location>
        <begin position="798"/>
        <end position="814"/>
    </location>
</feature>
<dbReference type="InterPro" id="IPR048562">
    <property type="entry name" value="KDM6A_B-like_C-hel"/>
</dbReference>
<dbReference type="GO" id="GO:0046872">
    <property type="term" value="F:metal ion binding"/>
    <property type="evidence" value="ECO:0007669"/>
    <property type="project" value="UniProtKB-KW"/>
</dbReference>
<evidence type="ECO:0000256" key="10">
    <source>
        <dbReference type="ARBA" id="ARBA00023242"/>
    </source>
</evidence>
<keyword evidence="16" id="KW-1185">Reference proteome</keyword>
<evidence type="ECO:0000256" key="5">
    <source>
        <dbReference type="ARBA" id="ARBA00022833"/>
    </source>
</evidence>
<dbReference type="FunFam" id="2.10.110.20:FF:000002">
    <property type="entry name" value="lysine-specific demethylase 6A isoform X2"/>
    <property type="match status" value="1"/>
</dbReference>
<dbReference type="SUPFAM" id="SSF51197">
    <property type="entry name" value="Clavaminate synthase-like"/>
    <property type="match status" value="1"/>
</dbReference>
<dbReference type="FunCoup" id="A0A2J7QAK7">
    <property type="interactions" value="1184"/>
</dbReference>
<dbReference type="STRING" id="105785.A0A2J7QAK7"/>
<feature type="compositionally biased region" description="Gly residues" evidence="13">
    <location>
        <begin position="1052"/>
        <end position="1064"/>
    </location>
</feature>
<feature type="region of interest" description="Disordered" evidence="13">
    <location>
        <begin position="637"/>
        <end position="676"/>
    </location>
</feature>
<dbReference type="SUPFAM" id="SSF48452">
    <property type="entry name" value="TPR-like"/>
    <property type="match status" value="1"/>
</dbReference>
<feature type="region of interest" description="Disordered" evidence="13">
    <location>
        <begin position="774"/>
        <end position="829"/>
    </location>
</feature>
<feature type="compositionally biased region" description="Low complexity" evidence="13">
    <location>
        <begin position="637"/>
        <end position="652"/>
    </location>
</feature>
<dbReference type="InterPro" id="IPR011990">
    <property type="entry name" value="TPR-like_helical_dom_sf"/>
</dbReference>
<dbReference type="Gene3D" id="1.20.58.1370">
    <property type="match status" value="1"/>
</dbReference>
<comment type="similarity">
    <text evidence="11">Belongs to the UTX family.</text>
</comment>
<feature type="compositionally biased region" description="Polar residues" evidence="13">
    <location>
        <begin position="392"/>
        <end position="403"/>
    </location>
</feature>
<feature type="compositionally biased region" description="Low complexity" evidence="13">
    <location>
        <begin position="382"/>
        <end position="391"/>
    </location>
</feature>
<dbReference type="FunFam" id="1.20.58.1370:FF:000001">
    <property type="entry name" value="lysine-specific demethylase 6A isoform X2"/>
    <property type="match status" value="1"/>
</dbReference>
<dbReference type="InterPro" id="IPR048560">
    <property type="entry name" value="KDM6A_B-like_GATAL"/>
</dbReference>
<dbReference type="Pfam" id="PF02373">
    <property type="entry name" value="JmjC"/>
    <property type="match status" value="1"/>
</dbReference>
<accession>A0A2J7QAK7</accession>
<dbReference type="GO" id="GO:0044666">
    <property type="term" value="C:MLL3/4 complex"/>
    <property type="evidence" value="ECO:0007669"/>
    <property type="project" value="TreeGrafter"/>
</dbReference>
<dbReference type="GO" id="GO:0000978">
    <property type="term" value="F:RNA polymerase II cis-regulatory region sequence-specific DNA binding"/>
    <property type="evidence" value="ECO:0007669"/>
    <property type="project" value="TreeGrafter"/>
</dbReference>
<dbReference type="Gene3D" id="2.60.120.650">
    <property type="entry name" value="Cupin"/>
    <property type="match status" value="1"/>
</dbReference>
<keyword evidence="4" id="KW-0479">Metal-binding</keyword>
<keyword evidence="6" id="KW-0156">Chromatin regulator</keyword>
<dbReference type="SMART" id="SM00558">
    <property type="entry name" value="JmjC"/>
    <property type="match status" value="1"/>
</dbReference>
<dbReference type="FunFam" id="1.25.40.10:FF:000994">
    <property type="entry name" value="Histone demethylase UTY"/>
    <property type="match status" value="1"/>
</dbReference>
<evidence type="ECO:0000256" key="1">
    <source>
        <dbReference type="ARBA" id="ARBA00001954"/>
    </source>
</evidence>
<dbReference type="Gene3D" id="2.10.110.20">
    <property type="match status" value="1"/>
</dbReference>
<evidence type="ECO:0000256" key="6">
    <source>
        <dbReference type="ARBA" id="ARBA00022853"/>
    </source>
</evidence>
<reference evidence="15 16" key="1">
    <citation type="submission" date="2017-12" db="EMBL/GenBank/DDBJ databases">
        <title>Hemimetabolous genomes reveal molecular basis of termite eusociality.</title>
        <authorList>
            <person name="Harrison M.C."/>
            <person name="Jongepier E."/>
            <person name="Robertson H.M."/>
            <person name="Arning N."/>
            <person name="Bitard-Feildel T."/>
            <person name="Chao H."/>
            <person name="Childers C.P."/>
            <person name="Dinh H."/>
            <person name="Doddapaneni H."/>
            <person name="Dugan S."/>
            <person name="Gowin J."/>
            <person name="Greiner C."/>
            <person name="Han Y."/>
            <person name="Hu H."/>
            <person name="Hughes D.S.T."/>
            <person name="Huylmans A.-K."/>
            <person name="Kemena C."/>
            <person name="Kremer L.P.M."/>
            <person name="Lee S.L."/>
            <person name="Lopez-Ezquerra A."/>
            <person name="Mallet L."/>
            <person name="Monroy-Kuhn J.M."/>
            <person name="Moser A."/>
            <person name="Murali S.C."/>
            <person name="Muzny D.M."/>
            <person name="Otani S."/>
            <person name="Piulachs M.-D."/>
            <person name="Poelchau M."/>
            <person name="Qu J."/>
            <person name="Schaub F."/>
            <person name="Wada-Katsumata A."/>
            <person name="Worley K.C."/>
            <person name="Xie Q."/>
            <person name="Ylla G."/>
            <person name="Poulsen M."/>
            <person name="Gibbs R.A."/>
            <person name="Schal C."/>
            <person name="Richards S."/>
            <person name="Belles X."/>
            <person name="Korb J."/>
            <person name="Bornberg-Bauer E."/>
        </authorList>
    </citation>
    <scope>NUCLEOTIDE SEQUENCE [LARGE SCALE GENOMIC DNA]</scope>
    <source>
        <tissue evidence="15">Whole body</tissue>
    </source>
</reference>
<evidence type="ECO:0000256" key="2">
    <source>
        <dbReference type="ARBA" id="ARBA00004123"/>
    </source>
</evidence>
<dbReference type="Pfam" id="PF13181">
    <property type="entry name" value="TPR_8"/>
    <property type="match status" value="1"/>
</dbReference>
<dbReference type="PROSITE" id="PS51184">
    <property type="entry name" value="JMJC"/>
    <property type="match status" value="1"/>
</dbReference>
<dbReference type="Gene3D" id="1.25.40.10">
    <property type="entry name" value="Tetratricopeptide repeat domain"/>
    <property type="match status" value="2"/>
</dbReference>
<evidence type="ECO:0000313" key="16">
    <source>
        <dbReference type="Proteomes" id="UP000235965"/>
    </source>
</evidence>